<proteinExistence type="predicted"/>
<dbReference type="PANTHER" id="PTHR46211">
    <property type="entry name" value="GLYCEROPHOSPHORYL DIESTER PHOSPHODIESTERASE"/>
    <property type="match status" value="1"/>
</dbReference>
<dbReference type="InterPro" id="IPR017946">
    <property type="entry name" value="PLC-like_Pdiesterase_TIM-brl"/>
</dbReference>
<dbReference type="GO" id="GO:0008081">
    <property type="term" value="F:phosphoric diester hydrolase activity"/>
    <property type="evidence" value="ECO:0007669"/>
    <property type="project" value="InterPro"/>
</dbReference>
<reference evidence="2" key="1">
    <citation type="journal article" date="2015" name="Proc. Natl. Acad. Sci. U.S.A.">
        <title>Bacterial clade with the ribosomal RNA operon on a small plasmid rather than the chromosome.</title>
        <authorList>
            <person name="Anda M."/>
            <person name="Ohtsubo Y."/>
            <person name="Okubo T."/>
            <person name="Sugawara M."/>
            <person name="Nagata Y."/>
            <person name="Tsuda M."/>
            <person name="Minamisawa K."/>
            <person name="Mitsui H."/>
        </authorList>
    </citation>
    <scope>NUCLEOTIDE SEQUENCE</scope>
    <source>
        <strain evidence="2">DSM 14790</strain>
    </source>
</reference>
<dbReference type="EMBL" id="LC066374">
    <property type="protein sequence ID" value="BAT27004.1"/>
    <property type="molecule type" value="Genomic_DNA"/>
</dbReference>
<name>A0A0P0YZE2_9HYPH</name>
<evidence type="ECO:0000313" key="2">
    <source>
        <dbReference type="EMBL" id="BAT27004.1"/>
    </source>
</evidence>
<dbReference type="PROSITE" id="PS51704">
    <property type="entry name" value="GP_PDE"/>
    <property type="match status" value="1"/>
</dbReference>
<sequence length="242" mass="26314">MVAFDGALGWLTANPIAHRGLHDGNKTVAENSIPAAEAAIAAGFAIECDVQLSADGTPFIFHDHTLQRLTGREADFRALDDEAIAALRLAGTDAVIPTVADFLATVAGRVPVVMELKGIAPDVDAEYFARLQPVLESYRGELALMSFDPWLIDQMLAARPGRPIGLTATGHTPDAFAAHRQVFERGCDFSSYDIHHVPNPFTEWVRGKGAPLISWTVRTEAQIRISRDHCDQMTFEGIAPQQ</sequence>
<evidence type="ECO:0000259" key="1">
    <source>
        <dbReference type="PROSITE" id="PS51704"/>
    </source>
</evidence>
<dbReference type="PANTHER" id="PTHR46211:SF1">
    <property type="entry name" value="GLYCEROPHOSPHODIESTER PHOSPHODIESTERASE, CYTOPLASMIC"/>
    <property type="match status" value="1"/>
</dbReference>
<organism evidence="2">
    <name type="scientific">Aurantimonas coralicida</name>
    <dbReference type="NCBI Taxonomy" id="182270"/>
    <lineage>
        <taxon>Bacteria</taxon>
        <taxon>Pseudomonadati</taxon>
        <taxon>Pseudomonadota</taxon>
        <taxon>Alphaproteobacteria</taxon>
        <taxon>Hyphomicrobiales</taxon>
        <taxon>Aurantimonadaceae</taxon>
        <taxon>Aurantimonas</taxon>
    </lineage>
</organism>
<dbReference type="GO" id="GO:0006629">
    <property type="term" value="P:lipid metabolic process"/>
    <property type="evidence" value="ECO:0007669"/>
    <property type="project" value="InterPro"/>
</dbReference>
<dbReference type="Pfam" id="PF03009">
    <property type="entry name" value="GDPD"/>
    <property type="match status" value="1"/>
</dbReference>
<feature type="domain" description="GP-PDE" evidence="1">
    <location>
        <begin position="13"/>
        <end position="242"/>
    </location>
</feature>
<dbReference type="AlphaFoldDB" id="A0A0P0YZE2"/>
<accession>A0A0P0YZE2</accession>
<dbReference type="RefSeq" id="WP_024350594.1">
    <property type="nucleotide sequence ID" value="NZ_BBWN01000016.1"/>
</dbReference>
<dbReference type="SUPFAM" id="SSF51695">
    <property type="entry name" value="PLC-like phosphodiesterases"/>
    <property type="match status" value="1"/>
</dbReference>
<protein>
    <submittedName>
        <fullName evidence="2">Putative glycerophosphoryl diester phosphodiesterase</fullName>
    </submittedName>
</protein>
<dbReference type="Gene3D" id="3.20.20.190">
    <property type="entry name" value="Phosphatidylinositol (PI) phosphodiesterase"/>
    <property type="match status" value="1"/>
</dbReference>
<dbReference type="InterPro" id="IPR030395">
    <property type="entry name" value="GP_PDE_dom"/>
</dbReference>